<reference evidence="1" key="1">
    <citation type="submission" date="2021-06" db="EMBL/GenBank/DDBJ databases">
        <authorList>
            <person name="Kallberg Y."/>
            <person name="Tangrot J."/>
            <person name="Rosling A."/>
        </authorList>
    </citation>
    <scope>NUCLEOTIDE SEQUENCE</scope>
    <source>
        <strain evidence="1">MA453B</strain>
    </source>
</reference>
<name>A0A9N9NKJ8_9GLOM</name>
<gene>
    <name evidence="1" type="ORF">DERYTH_LOCUS15899</name>
</gene>
<protein>
    <submittedName>
        <fullName evidence="1">16545_t:CDS:1</fullName>
    </submittedName>
</protein>
<dbReference type="EMBL" id="CAJVPY010013315">
    <property type="protein sequence ID" value="CAG8739824.1"/>
    <property type="molecule type" value="Genomic_DNA"/>
</dbReference>
<comment type="caution">
    <text evidence="1">The sequence shown here is derived from an EMBL/GenBank/DDBJ whole genome shotgun (WGS) entry which is preliminary data.</text>
</comment>
<dbReference type="Proteomes" id="UP000789405">
    <property type="component" value="Unassembled WGS sequence"/>
</dbReference>
<proteinExistence type="predicted"/>
<organism evidence="1 2">
    <name type="scientific">Dentiscutata erythropus</name>
    <dbReference type="NCBI Taxonomy" id="1348616"/>
    <lineage>
        <taxon>Eukaryota</taxon>
        <taxon>Fungi</taxon>
        <taxon>Fungi incertae sedis</taxon>
        <taxon>Mucoromycota</taxon>
        <taxon>Glomeromycotina</taxon>
        <taxon>Glomeromycetes</taxon>
        <taxon>Diversisporales</taxon>
        <taxon>Gigasporaceae</taxon>
        <taxon>Dentiscutata</taxon>
    </lineage>
</organism>
<evidence type="ECO:0000313" key="2">
    <source>
        <dbReference type="Proteomes" id="UP000789405"/>
    </source>
</evidence>
<sequence>MVEKEGVQYLFDIARFDDDFIYLLIIKMENGVKSYFDITNEKLKVNKNQEIKWRNFDLEGNLVKCLKFDKKESYEITYNGNVLINIFK</sequence>
<evidence type="ECO:0000313" key="1">
    <source>
        <dbReference type="EMBL" id="CAG8739824.1"/>
    </source>
</evidence>
<dbReference type="AlphaFoldDB" id="A0A9N9NKJ8"/>
<feature type="non-terminal residue" evidence="1">
    <location>
        <position position="88"/>
    </location>
</feature>
<keyword evidence="2" id="KW-1185">Reference proteome</keyword>
<accession>A0A9N9NKJ8</accession>